<reference evidence="3 4" key="1">
    <citation type="submission" date="2024-04" db="EMBL/GenBank/DDBJ databases">
        <title>Tritrichomonas musculus Genome.</title>
        <authorList>
            <person name="Alves-Ferreira E."/>
            <person name="Grigg M."/>
            <person name="Lorenzi H."/>
            <person name="Galac M."/>
        </authorList>
    </citation>
    <scope>NUCLEOTIDE SEQUENCE [LARGE SCALE GENOMIC DNA]</scope>
    <source>
        <strain evidence="3 4">EAF2021</strain>
    </source>
</reference>
<evidence type="ECO:0000256" key="1">
    <source>
        <dbReference type="ARBA" id="ARBA00006270"/>
    </source>
</evidence>
<dbReference type="SMART" id="SM00176">
    <property type="entry name" value="RAN"/>
    <property type="match status" value="1"/>
</dbReference>
<dbReference type="InterPro" id="IPR027417">
    <property type="entry name" value="P-loop_NTPase"/>
</dbReference>
<evidence type="ECO:0000313" key="4">
    <source>
        <dbReference type="Proteomes" id="UP001470230"/>
    </source>
</evidence>
<dbReference type="PROSITE" id="PS51421">
    <property type="entry name" value="RAS"/>
    <property type="match status" value="1"/>
</dbReference>
<dbReference type="InterPro" id="IPR001806">
    <property type="entry name" value="Small_GTPase"/>
</dbReference>
<comment type="similarity">
    <text evidence="1">Belongs to the small GTPase superfamily. Rab family.</text>
</comment>
<protein>
    <recommendedName>
        <fullName evidence="5">Small GTP-binding protein</fullName>
    </recommendedName>
</protein>
<comment type="caution">
    <text evidence="3">The sequence shown here is derived from an EMBL/GenBank/DDBJ whole genome shotgun (WGS) entry which is preliminary data.</text>
</comment>
<keyword evidence="4" id="KW-1185">Reference proteome</keyword>
<dbReference type="InterPro" id="IPR050209">
    <property type="entry name" value="Rab_GTPases_membrane_traffic"/>
</dbReference>
<dbReference type="Pfam" id="PF00071">
    <property type="entry name" value="Ras"/>
    <property type="match status" value="1"/>
</dbReference>
<dbReference type="InterPro" id="IPR005225">
    <property type="entry name" value="Small_GTP-bd"/>
</dbReference>
<dbReference type="SMART" id="SM00173">
    <property type="entry name" value="RAS"/>
    <property type="match status" value="1"/>
</dbReference>
<dbReference type="SMART" id="SM00174">
    <property type="entry name" value="RHO"/>
    <property type="match status" value="1"/>
</dbReference>
<dbReference type="CDD" id="cd00154">
    <property type="entry name" value="Rab"/>
    <property type="match status" value="1"/>
</dbReference>
<dbReference type="Proteomes" id="UP001470230">
    <property type="component" value="Unassembled WGS sequence"/>
</dbReference>
<dbReference type="EMBL" id="JAPFFF010000001">
    <property type="protein sequence ID" value="KAK8899775.1"/>
    <property type="molecule type" value="Genomic_DNA"/>
</dbReference>
<accession>A0ABR2L8U3</accession>
<dbReference type="NCBIfam" id="TIGR00231">
    <property type="entry name" value="small_GTP"/>
    <property type="match status" value="1"/>
</dbReference>
<dbReference type="SMART" id="SM00177">
    <property type="entry name" value="ARF"/>
    <property type="match status" value="1"/>
</dbReference>
<evidence type="ECO:0000256" key="2">
    <source>
        <dbReference type="SAM" id="MobiDB-lite"/>
    </source>
</evidence>
<feature type="region of interest" description="Disordered" evidence="2">
    <location>
        <begin position="186"/>
        <end position="206"/>
    </location>
</feature>
<sequence length="206" mass="22818">MTIAENKTFKVVLLGSTYVGKTAIVERLINDDFTGDSETTIGVEFRTFPVQVGDTEVKLNIWDTAGQEKFRSVSKAYFRNALGAILVFSLTDQKSFDALDDWLNDLQSLCAPNASIMMFGNKLDLKDERVISEEEAKIFASRHDLEYIETSAFDSTNIKDSFTRLASQIYEKVSKGEIQSTFQTSSPPVVLNKAPSANSQPKGGCC</sequence>
<dbReference type="PANTHER" id="PTHR47979">
    <property type="entry name" value="DRAB11-RELATED"/>
    <property type="match status" value="1"/>
</dbReference>
<dbReference type="PRINTS" id="PR00449">
    <property type="entry name" value="RASTRNSFRMNG"/>
</dbReference>
<name>A0ABR2L8U3_9EUKA</name>
<feature type="compositionally biased region" description="Polar residues" evidence="2">
    <location>
        <begin position="195"/>
        <end position="206"/>
    </location>
</feature>
<dbReference type="SUPFAM" id="SSF52540">
    <property type="entry name" value="P-loop containing nucleoside triphosphate hydrolases"/>
    <property type="match status" value="1"/>
</dbReference>
<gene>
    <name evidence="3" type="ORF">M9Y10_002097</name>
</gene>
<dbReference type="Gene3D" id="3.40.50.300">
    <property type="entry name" value="P-loop containing nucleotide triphosphate hydrolases"/>
    <property type="match status" value="1"/>
</dbReference>
<dbReference type="SMART" id="SM00175">
    <property type="entry name" value="RAB"/>
    <property type="match status" value="1"/>
</dbReference>
<evidence type="ECO:0000313" key="3">
    <source>
        <dbReference type="EMBL" id="KAK8899775.1"/>
    </source>
</evidence>
<organism evidence="3 4">
    <name type="scientific">Tritrichomonas musculus</name>
    <dbReference type="NCBI Taxonomy" id="1915356"/>
    <lineage>
        <taxon>Eukaryota</taxon>
        <taxon>Metamonada</taxon>
        <taxon>Parabasalia</taxon>
        <taxon>Tritrichomonadida</taxon>
        <taxon>Tritrichomonadidae</taxon>
        <taxon>Tritrichomonas</taxon>
    </lineage>
</organism>
<dbReference type="PROSITE" id="PS51419">
    <property type="entry name" value="RAB"/>
    <property type="match status" value="1"/>
</dbReference>
<dbReference type="PROSITE" id="PS51417">
    <property type="entry name" value="ARF"/>
    <property type="match status" value="1"/>
</dbReference>
<evidence type="ECO:0008006" key="5">
    <source>
        <dbReference type="Google" id="ProtNLM"/>
    </source>
</evidence>
<proteinExistence type="inferred from homology"/>